<evidence type="ECO:0000256" key="2">
    <source>
        <dbReference type="ARBA" id="ARBA00022694"/>
    </source>
</evidence>
<dbReference type="Proteomes" id="UP000717515">
    <property type="component" value="Unassembled WGS sequence"/>
</dbReference>
<gene>
    <name evidence="4" type="ORF">KVV02_007873</name>
</gene>
<dbReference type="InterPro" id="IPR011856">
    <property type="entry name" value="tRNA_endonuc-like_dom_sf"/>
</dbReference>
<feature type="domain" description="tRNA-splicing endonuclease subunit Sen15" evidence="3">
    <location>
        <begin position="43"/>
        <end position="140"/>
    </location>
</feature>
<dbReference type="GO" id="GO:0006388">
    <property type="term" value="P:tRNA splicing, via endonucleolytic cleavage and ligation"/>
    <property type="evidence" value="ECO:0007669"/>
    <property type="project" value="InterPro"/>
</dbReference>
<comment type="caution">
    <text evidence="4">The sequence shown here is derived from an EMBL/GenBank/DDBJ whole genome shotgun (WGS) entry which is preliminary data.</text>
</comment>
<dbReference type="AlphaFoldDB" id="A0A9P8A1V8"/>
<reference evidence="4" key="1">
    <citation type="submission" date="2021-07" db="EMBL/GenBank/DDBJ databases">
        <title>Draft genome of Mortierella alpina, strain LL118, isolated from an aspen leaf litter sample.</title>
        <authorList>
            <person name="Yang S."/>
            <person name="Vinatzer B.A."/>
        </authorList>
    </citation>
    <scope>NUCLEOTIDE SEQUENCE</scope>
    <source>
        <strain evidence="4">LL118</strain>
    </source>
</reference>
<evidence type="ECO:0000256" key="1">
    <source>
        <dbReference type="ARBA" id="ARBA00006091"/>
    </source>
</evidence>
<evidence type="ECO:0000313" key="4">
    <source>
        <dbReference type="EMBL" id="KAG9321300.1"/>
    </source>
</evidence>
<dbReference type="EMBL" id="JAIFTL010000214">
    <property type="protein sequence ID" value="KAG9321300.1"/>
    <property type="molecule type" value="Genomic_DNA"/>
</dbReference>
<evidence type="ECO:0000313" key="5">
    <source>
        <dbReference type="Proteomes" id="UP000717515"/>
    </source>
</evidence>
<comment type="similarity">
    <text evidence="1">Belongs to the SEN15 family.</text>
</comment>
<dbReference type="InterPro" id="IPR018593">
    <property type="entry name" value="tRNA-endonuc_su_Sen15"/>
</dbReference>
<dbReference type="InterPro" id="IPR036167">
    <property type="entry name" value="tRNA_intron_Endo_cat-like_sf"/>
</dbReference>
<dbReference type="PANTHER" id="PTHR28582:SF1">
    <property type="entry name" value="TRNA-SPLICING ENDONUCLEASE SUBUNIT SEN15"/>
    <property type="match status" value="1"/>
</dbReference>
<dbReference type="SUPFAM" id="SSF53032">
    <property type="entry name" value="tRNA-intron endonuclease catalytic domain-like"/>
    <property type="match status" value="1"/>
</dbReference>
<dbReference type="Gene3D" id="3.40.1350.10">
    <property type="match status" value="1"/>
</dbReference>
<dbReference type="PANTHER" id="PTHR28582">
    <property type="entry name" value="TRNA-SPLICING ENDONUCLEASE SUBUNIT SEN15"/>
    <property type="match status" value="1"/>
</dbReference>
<dbReference type="GO" id="GO:0003676">
    <property type="term" value="F:nucleic acid binding"/>
    <property type="evidence" value="ECO:0007669"/>
    <property type="project" value="InterPro"/>
</dbReference>
<accession>A0A9P8A1V8</accession>
<evidence type="ECO:0000259" key="3">
    <source>
        <dbReference type="Pfam" id="PF09631"/>
    </source>
</evidence>
<proteinExistence type="inferred from homology"/>
<protein>
    <recommendedName>
        <fullName evidence="3">tRNA-splicing endonuclease subunit Sen15 domain-containing protein</fullName>
    </recommendedName>
</protein>
<dbReference type="Pfam" id="PF09631">
    <property type="entry name" value="Sen15"/>
    <property type="match status" value="1"/>
</dbReference>
<name>A0A9P8A1V8_MORAP</name>
<keyword evidence="2" id="KW-0819">tRNA processing</keyword>
<dbReference type="GO" id="GO:0005634">
    <property type="term" value="C:nucleus"/>
    <property type="evidence" value="ECO:0007669"/>
    <property type="project" value="UniProtKB-ARBA"/>
</dbReference>
<sequence length="151" mass="16964">MKAFCNFQELLNNAMKGLELHPKFQSLKEDCSRFPEHSEQLFQVYLDLTEAKDFVDVAVIQSPLLGRCLIEGTHPDNDQRFLILPSFITESWTVTKLESVFVKLSKEHDARLSAAALSRITLGVISADSTITYMNLYRGVPSENSQVGSVP</sequence>
<organism evidence="4 5">
    <name type="scientific">Mortierella alpina</name>
    <name type="common">Oleaginous fungus</name>
    <name type="synonym">Mortierella renispora</name>
    <dbReference type="NCBI Taxonomy" id="64518"/>
    <lineage>
        <taxon>Eukaryota</taxon>
        <taxon>Fungi</taxon>
        <taxon>Fungi incertae sedis</taxon>
        <taxon>Mucoromycota</taxon>
        <taxon>Mortierellomycotina</taxon>
        <taxon>Mortierellomycetes</taxon>
        <taxon>Mortierellales</taxon>
        <taxon>Mortierellaceae</taxon>
        <taxon>Mortierella</taxon>
    </lineage>
</organism>